<dbReference type="AlphaFoldDB" id="A0A8C5X782"/>
<accession>A0A8C5X782</accession>
<evidence type="ECO:0000313" key="1">
    <source>
        <dbReference type="Ensembl" id="ENSMCSP00000015918.1"/>
    </source>
</evidence>
<reference evidence="1" key="1">
    <citation type="submission" date="2025-08" db="UniProtKB">
        <authorList>
            <consortium name="Ensembl"/>
        </authorList>
    </citation>
    <scope>IDENTIFICATION</scope>
</reference>
<sequence>MLGLRVALVSGSAPAGGSAGVRVWIPSEERPACWSAECLLEEARRRLTAAPLPGERGRAAQEENTPRFSSRLCVRFCVRALFLVSPHTRGKTNLMGAQGNPGQYFPYFMVDTSSLGGGSRGRCEDAQETGWEFGQTPGRAQAGRGCAPGLQVVFASS</sequence>
<reference evidence="1" key="2">
    <citation type="submission" date="2025-09" db="UniProtKB">
        <authorList>
            <consortium name="Ensembl"/>
        </authorList>
    </citation>
    <scope>IDENTIFICATION</scope>
</reference>
<organism evidence="1 2">
    <name type="scientific">Malurus cyaneus samueli</name>
    <dbReference type="NCBI Taxonomy" id="2593467"/>
    <lineage>
        <taxon>Eukaryota</taxon>
        <taxon>Metazoa</taxon>
        <taxon>Chordata</taxon>
        <taxon>Craniata</taxon>
        <taxon>Vertebrata</taxon>
        <taxon>Euteleostomi</taxon>
        <taxon>Archelosauria</taxon>
        <taxon>Archosauria</taxon>
        <taxon>Dinosauria</taxon>
        <taxon>Saurischia</taxon>
        <taxon>Theropoda</taxon>
        <taxon>Coelurosauria</taxon>
        <taxon>Aves</taxon>
        <taxon>Neognathae</taxon>
        <taxon>Neoaves</taxon>
        <taxon>Telluraves</taxon>
        <taxon>Australaves</taxon>
        <taxon>Passeriformes</taxon>
        <taxon>Meliphagoidea</taxon>
        <taxon>Maluridae</taxon>
        <taxon>Malurus</taxon>
    </lineage>
</organism>
<protein>
    <submittedName>
        <fullName evidence="1">Uncharacterized protein</fullName>
    </submittedName>
</protein>
<dbReference type="Ensembl" id="ENSMCST00000016325.1">
    <property type="protein sequence ID" value="ENSMCSP00000015918.1"/>
    <property type="gene ID" value="ENSMCSG00000011189.1"/>
</dbReference>
<proteinExistence type="predicted"/>
<name>A0A8C5X782_9PASS</name>
<dbReference type="Proteomes" id="UP000694560">
    <property type="component" value="Unplaced"/>
</dbReference>
<keyword evidence="2" id="KW-1185">Reference proteome</keyword>
<evidence type="ECO:0000313" key="2">
    <source>
        <dbReference type="Proteomes" id="UP000694560"/>
    </source>
</evidence>